<evidence type="ECO:0000313" key="2">
    <source>
        <dbReference type="Proteomes" id="UP000829720"/>
    </source>
</evidence>
<dbReference type="Proteomes" id="UP000829720">
    <property type="component" value="Unassembled WGS sequence"/>
</dbReference>
<reference evidence="1" key="1">
    <citation type="submission" date="2021-01" db="EMBL/GenBank/DDBJ databases">
        <authorList>
            <person name="Zahm M."/>
            <person name="Roques C."/>
            <person name="Cabau C."/>
            <person name="Klopp C."/>
            <person name="Donnadieu C."/>
            <person name="Jouanno E."/>
            <person name="Lampietro C."/>
            <person name="Louis A."/>
            <person name="Herpin A."/>
            <person name="Echchiki A."/>
            <person name="Berthelot C."/>
            <person name="Parey E."/>
            <person name="Roest-Crollius H."/>
            <person name="Braasch I."/>
            <person name="Postlethwait J."/>
            <person name="Bobe J."/>
            <person name="Montfort J."/>
            <person name="Bouchez O."/>
            <person name="Begum T."/>
            <person name="Mejri S."/>
            <person name="Adams A."/>
            <person name="Chen W.-J."/>
            <person name="Guiguen Y."/>
        </authorList>
    </citation>
    <scope>NUCLEOTIDE SEQUENCE</scope>
    <source>
        <tissue evidence="1">Blood</tissue>
    </source>
</reference>
<dbReference type="AlphaFoldDB" id="A0A8T3CKY2"/>
<name>A0A8T3CKY2_9TELE</name>
<gene>
    <name evidence="1" type="ORF">AGOR_G00226820</name>
</gene>
<keyword evidence="2" id="KW-1185">Reference proteome</keyword>
<sequence>MYGFSSCTTFYRPVTLGSLVSCALCCICQGNVCATVMCLLWTAPKQAFASDSNAIDKPKTSTPPYPTPFRAQRHALLTKYSIFRSVNNPRIHHVDTNLG</sequence>
<dbReference type="EMBL" id="JAERUA010000022">
    <property type="protein sequence ID" value="KAI1884480.1"/>
    <property type="molecule type" value="Genomic_DNA"/>
</dbReference>
<comment type="caution">
    <text evidence="1">The sequence shown here is derived from an EMBL/GenBank/DDBJ whole genome shotgun (WGS) entry which is preliminary data.</text>
</comment>
<proteinExistence type="predicted"/>
<accession>A0A8T3CKY2</accession>
<evidence type="ECO:0000313" key="1">
    <source>
        <dbReference type="EMBL" id="KAI1884480.1"/>
    </source>
</evidence>
<protein>
    <submittedName>
        <fullName evidence="1">Uncharacterized protein</fullName>
    </submittedName>
</protein>
<organism evidence="1 2">
    <name type="scientific">Albula goreensis</name>
    <dbReference type="NCBI Taxonomy" id="1534307"/>
    <lineage>
        <taxon>Eukaryota</taxon>
        <taxon>Metazoa</taxon>
        <taxon>Chordata</taxon>
        <taxon>Craniata</taxon>
        <taxon>Vertebrata</taxon>
        <taxon>Euteleostomi</taxon>
        <taxon>Actinopterygii</taxon>
        <taxon>Neopterygii</taxon>
        <taxon>Teleostei</taxon>
        <taxon>Albuliformes</taxon>
        <taxon>Albulidae</taxon>
        <taxon>Albula</taxon>
    </lineage>
</organism>